<dbReference type="Pfam" id="PF13704">
    <property type="entry name" value="Glyco_tranf_2_4"/>
    <property type="match status" value="1"/>
</dbReference>
<evidence type="ECO:0000313" key="2">
    <source>
        <dbReference type="Proteomes" id="UP000049222"/>
    </source>
</evidence>
<evidence type="ECO:0008006" key="3">
    <source>
        <dbReference type="Google" id="ProtNLM"/>
    </source>
</evidence>
<sequence>MAAASDLWAAYSLRWRRRGLLARSFARHRHLTPIFDRMADVAKDAILCFSTIRNEMGRLPHFLDHHRALGVDHFLMVDNASDDGTMDFLTAQRDVSVWSTSHSYKASRFGVDWLTALMMRHGHGRWCLTLDADELFVYAHHDLRDLHALTDWLDITDRPSMGALMLDLYPRGPLGRTGSKTETDPISTIPYFDAGNYVMIRQPRLENLWVQGGPRARTFFHADPRRAPTLSKVPLVRWNRRYAYVSSTHSLLPRGLNHVYRTDGVEAPTGVLLHTKFLPEIVSKSVEEKRRRQHFENSDLYEGYYDALIDDPILWCDRSTRYHGWRQLEALGLMSRGGWD</sequence>
<protein>
    <recommendedName>
        <fullName evidence="3">Glycosyl transferase family 2</fullName>
    </recommendedName>
</protein>
<dbReference type="AlphaFoldDB" id="A0A0M6YHD5"/>
<gene>
    <name evidence="1" type="ORF">JDO7802_01210</name>
</gene>
<accession>A0A0M6YHD5</accession>
<proteinExistence type="predicted"/>
<dbReference type="OrthoDB" id="3010234at2"/>
<reference evidence="1 2" key="1">
    <citation type="submission" date="2015-07" db="EMBL/GenBank/DDBJ databases">
        <authorList>
            <person name="Noorani M."/>
        </authorList>
    </citation>
    <scope>NUCLEOTIDE SEQUENCE [LARGE SCALE GENOMIC DNA]</scope>
    <source>
        <strain evidence="1 2">CECT 7802</strain>
    </source>
</reference>
<name>A0A0M6YHD5_9RHOB</name>
<dbReference type="EMBL" id="CXSU01000011">
    <property type="protein sequence ID" value="CTQ49199.1"/>
    <property type="molecule type" value="Genomic_DNA"/>
</dbReference>
<dbReference type="STRING" id="420998.JDO7802_01210"/>
<organism evidence="1 2">
    <name type="scientific">Jannaschia donghaensis</name>
    <dbReference type="NCBI Taxonomy" id="420998"/>
    <lineage>
        <taxon>Bacteria</taxon>
        <taxon>Pseudomonadati</taxon>
        <taxon>Pseudomonadota</taxon>
        <taxon>Alphaproteobacteria</taxon>
        <taxon>Rhodobacterales</taxon>
        <taxon>Roseobacteraceae</taxon>
        <taxon>Jannaschia</taxon>
    </lineage>
</organism>
<dbReference type="Proteomes" id="UP000049222">
    <property type="component" value="Unassembled WGS sequence"/>
</dbReference>
<evidence type="ECO:0000313" key="1">
    <source>
        <dbReference type="EMBL" id="CTQ49199.1"/>
    </source>
</evidence>
<keyword evidence="2" id="KW-1185">Reference proteome</keyword>